<keyword evidence="2" id="KW-1185">Reference proteome</keyword>
<sequence>MILYYHAKKVKSMTQLANTCGLGGGAVIGIPQGSVCTEEPLASPKFTSNLYFSIIYLNYQKYIVDMKKKVIAMHIPMCIQCLQIPNTKGCTLSDNNNY</sequence>
<protein>
    <submittedName>
        <fullName evidence="1">Uncharacterized protein</fullName>
    </submittedName>
</protein>
<dbReference type="EMBL" id="KQ976435">
    <property type="protein sequence ID" value="KYM87106.1"/>
    <property type="molecule type" value="Genomic_DNA"/>
</dbReference>
<dbReference type="AlphaFoldDB" id="A0A195BNM9"/>
<evidence type="ECO:0000313" key="1">
    <source>
        <dbReference type="EMBL" id="KYM87106.1"/>
    </source>
</evidence>
<organism evidence="1 2">
    <name type="scientific">Atta colombica</name>
    <dbReference type="NCBI Taxonomy" id="520822"/>
    <lineage>
        <taxon>Eukaryota</taxon>
        <taxon>Metazoa</taxon>
        <taxon>Ecdysozoa</taxon>
        <taxon>Arthropoda</taxon>
        <taxon>Hexapoda</taxon>
        <taxon>Insecta</taxon>
        <taxon>Pterygota</taxon>
        <taxon>Neoptera</taxon>
        <taxon>Endopterygota</taxon>
        <taxon>Hymenoptera</taxon>
        <taxon>Apocrita</taxon>
        <taxon>Aculeata</taxon>
        <taxon>Formicoidea</taxon>
        <taxon>Formicidae</taxon>
        <taxon>Myrmicinae</taxon>
        <taxon>Atta</taxon>
    </lineage>
</organism>
<evidence type="ECO:0000313" key="2">
    <source>
        <dbReference type="Proteomes" id="UP000078540"/>
    </source>
</evidence>
<gene>
    <name evidence="1" type="ORF">ALC53_03723</name>
</gene>
<proteinExistence type="predicted"/>
<name>A0A195BNM9_9HYME</name>
<accession>A0A195BNM9</accession>
<reference evidence="1 2" key="1">
    <citation type="submission" date="2015-09" db="EMBL/GenBank/DDBJ databases">
        <title>Atta colombica WGS genome.</title>
        <authorList>
            <person name="Nygaard S."/>
            <person name="Hu H."/>
            <person name="Boomsma J."/>
            <person name="Zhang G."/>
        </authorList>
    </citation>
    <scope>NUCLEOTIDE SEQUENCE [LARGE SCALE GENOMIC DNA]</scope>
    <source>
        <strain evidence="1">Treedump-2</strain>
        <tissue evidence="1">Whole body</tissue>
    </source>
</reference>
<dbReference type="Proteomes" id="UP000078540">
    <property type="component" value="Unassembled WGS sequence"/>
</dbReference>